<dbReference type="Gene3D" id="2.60.40.1090">
    <property type="entry name" value="Fimbrial-type adhesion domain"/>
    <property type="match status" value="1"/>
</dbReference>
<dbReference type="InterPro" id="IPR008966">
    <property type="entry name" value="Adhesion_dom_sf"/>
</dbReference>
<organism evidence="3 4">
    <name type="scientific">Photorhabdus bodei</name>
    <dbReference type="NCBI Taxonomy" id="2029681"/>
    <lineage>
        <taxon>Bacteria</taxon>
        <taxon>Pseudomonadati</taxon>
        <taxon>Pseudomonadota</taxon>
        <taxon>Gammaproteobacteria</taxon>
        <taxon>Enterobacterales</taxon>
        <taxon>Morganellaceae</taxon>
        <taxon>Photorhabdus</taxon>
    </lineage>
</organism>
<dbReference type="InterPro" id="IPR000259">
    <property type="entry name" value="Adhesion_dom_fimbrial"/>
</dbReference>
<name>A0A329X9C2_9GAMM</name>
<protein>
    <submittedName>
        <fullName evidence="3">Pilin</fullName>
    </submittedName>
</protein>
<dbReference type="InterPro" id="IPR036937">
    <property type="entry name" value="Adhesion_dom_fimbrial_sf"/>
</dbReference>
<evidence type="ECO:0000256" key="1">
    <source>
        <dbReference type="SAM" id="Phobius"/>
    </source>
</evidence>
<accession>A0A329X9C2</accession>
<dbReference type="Pfam" id="PF00419">
    <property type="entry name" value="Fimbrial"/>
    <property type="match status" value="1"/>
</dbReference>
<dbReference type="GO" id="GO:0043709">
    <property type="term" value="P:cell adhesion involved in single-species biofilm formation"/>
    <property type="evidence" value="ECO:0007669"/>
    <property type="project" value="TreeGrafter"/>
</dbReference>
<evidence type="ECO:0000313" key="4">
    <source>
        <dbReference type="Proteomes" id="UP000250919"/>
    </source>
</evidence>
<sequence>MNLLVNQILESEMTLLSRPTCSKMLPSLLTLLVLTSLILSFMATAINQEHGRVNMQGSIIDTPCTIALGNQDQTIDISSILVGQIIRSGHGPVRLLSIQLINCLLTPVLLNRLSRSHFRVTFDGAAARNDLFSMNGEASGVGLQISDSTGAIVVPGKPMLVEDLQIGSMRLDYTLRLITAHQVLRAEALHTMIRFKLDYF</sequence>
<keyword evidence="1" id="KW-0472">Membrane</keyword>
<dbReference type="PANTHER" id="PTHR33420:SF26">
    <property type="entry name" value="FIMBRIAL SUBUNIT"/>
    <property type="match status" value="1"/>
</dbReference>
<dbReference type="PANTHER" id="PTHR33420">
    <property type="entry name" value="FIMBRIAL SUBUNIT ELFA-RELATED"/>
    <property type="match status" value="1"/>
</dbReference>
<dbReference type="SUPFAM" id="SSF49401">
    <property type="entry name" value="Bacterial adhesins"/>
    <property type="match status" value="1"/>
</dbReference>
<feature type="domain" description="Fimbrial-type adhesion" evidence="2">
    <location>
        <begin position="54"/>
        <end position="169"/>
    </location>
</feature>
<dbReference type="InterPro" id="IPR050263">
    <property type="entry name" value="Bact_Fimbrial_Adh_Pro"/>
</dbReference>
<proteinExistence type="predicted"/>
<evidence type="ECO:0000313" key="3">
    <source>
        <dbReference type="EMBL" id="RAX12242.1"/>
    </source>
</evidence>
<dbReference type="GO" id="GO:0009289">
    <property type="term" value="C:pilus"/>
    <property type="evidence" value="ECO:0007669"/>
    <property type="project" value="InterPro"/>
</dbReference>
<reference evidence="3 4" key="1">
    <citation type="journal article" date="2018" name="Int. J. Syst. Evol. Microbiol.">
        <title>Whole-genome-based revisit of Photorhabdus phylogeny: proposal for the elevation of most Photorhabdus subspecies to the species level and description of one novel species Photorhabdus bodei sp. nov., and one novel subspecies Photorhabdus laumondii subsp. clarkei subsp. nov.</title>
        <authorList>
            <person name="Machado R.A.R."/>
            <person name="Wuthrich D."/>
            <person name="Kuhnert P."/>
            <person name="Arce C.C.M."/>
            <person name="Thonen L."/>
            <person name="Ruiz C."/>
            <person name="Zhang X."/>
            <person name="Robert C.A.M."/>
            <person name="Karimi J."/>
            <person name="Kamali S."/>
            <person name="Ma J."/>
            <person name="Bruggmann R."/>
            <person name="Erb M."/>
        </authorList>
    </citation>
    <scope>NUCLEOTIDE SEQUENCE [LARGE SCALE GENOMIC DNA]</scope>
    <source>
        <strain evidence="3 4">LJ24-63</strain>
    </source>
</reference>
<comment type="caution">
    <text evidence="3">The sequence shown here is derived from an EMBL/GenBank/DDBJ whole genome shotgun (WGS) entry which is preliminary data.</text>
</comment>
<dbReference type="Proteomes" id="UP000250919">
    <property type="component" value="Unassembled WGS sequence"/>
</dbReference>
<dbReference type="AlphaFoldDB" id="A0A329X9C2"/>
<dbReference type="EMBL" id="NSCM01000017">
    <property type="protein sequence ID" value="RAX12242.1"/>
    <property type="molecule type" value="Genomic_DNA"/>
</dbReference>
<feature type="transmembrane region" description="Helical" evidence="1">
    <location>
        <begin position="24"/>
        <end position="46"/>
    </location>
</feature>
<keyword evidence="1" id="KW-0812">Transmembrane</keyword>
<evidence type="ECO:0000259" key="2">
    <source>
        <dbReference type="Pfam" id="PF00419"/>
    </source>
</evidence>
<gene>
    <name evidence="3" type="ORF">CKY02_11915</name>
</gene>
<keyword evidence="1" id="KW-1133">Transmembrane helix</keyword>